<dbReference type="AlphaFoldDB" id="A0A6L2ZWV8"/>
<dbReference type="Proteomes" id="UP000504756">
    <property type="component" value="Unassembled WGS sequence"/>
</dbReference>
<accession>A0A6L2ZWV8</accession>
<evidence type="ECO:0000313" key="2">
    <source>
        <dbReference type="Proteomes" id="UP000504756"/>
    </source>
</evidence>
<protein>
    <submittedName>
        <fullName evidence="1">Uncharacterized protein</fullName>
    </submittedName>
</protein>
<gene>
    <name evidence="1" type="ORF">ikelab_15810</name>
</gene>
<reference evidence="1 2" key="1">
    <citation type="submission" date="2020-06" db="EMBL/GenBank/DDBJ databases">
        <title>Draft genome sequence of Lactic acid bacteria from Okinawan-style tofu.</title>
        <authorList>
            <person name="Takara I."/>
            <person name="Ikematsu S."/>
        </authorList>
    </citation>
    <scope>NUCLEOTIDE SEQUENCE [LARGE SCALE GENOMIC DNA]</scope>
    <source>
        <strain evidence="2">lg38</strain>
    </source>
</reference>
<dbReference type="RefSeq" id="WP_165706209.1">
    <property type="nucleotide sequence ID" value="NZ_BLXU01000009.1"/>
</dbReference>
<comment type="caution">
    <text evidence="1">The sequence shown here is derived from an EMBL/GenBank/DDBJ whole genome shotgun (WGS) entry which is preliminary data.</text>
</comment>
<dbReference type="EMBL" id="BLXU01000009">
    <property type="protein sequence ID" value="GFO52306.1"/>
    <property type="molecule type" value="Genomic_DNA"/>
</dbReference>
<organism evidence="1 2">
    <name type="scientific">Lactococcus garvieae</name>
    <dbReference type="NCBI Taxonomy" id="1363"/>
    <lineage>
        <taxon>Bacteria</taxon>
        <taxon>Bacillati</taxon>
        <taxon>Bacillota</taxon>
        <taxon>Bacilli</taxon>
        <taxon>Lactobacillales</taxon>
        <taxon>Streptococcaceae</taxon>
        <taxon>Lactococcus</taxon>
    </lineage>
</organism>
<sequence length="111" mass="12595">MSISFDELIKLLKSVNPQTFRGKAPPGVSYPYIIYSNISMGKKIASSKTAKLMPLYQVSLFTKGTEKELITLEKALKKIPHTDFYGIQGDENDDTVTNFYTQIRVVEDIER</sequence>
<evidence type="ECO:0000313" key="1">
    <source>
        <dbReference type="EMBL" id="GFO52306.1"/>
    </source>
</evidence>
<name>A0A6L2ZWV8_9LACT</name>
<proteinExistence type="predicted"/>